<dbReference type="RefSeq" id="XP_011399779.1">
    <property type="nucleotide sequence ID" value="XM_011401477.1"/>
</dbReference>
<name>A0A087SM77_AUXPR</name>
<dbReference type="KEGG" id="apro:F751_0763"/>
<dbReference type="EMBL" id="KL662135">
    <property type="protein sequence ID" value="KFM26831.1"/>
    <property type="molecule type" value="Genomic_DNA"/>
</dbReference>
<feature type="compositionally biased region" description="Polar residues" evidence="1">
    <location>
        <begin position="13"/>
        <end position="24"/>
    </location>
</feature>
<evidence type="ECO:0000313" key="3">
    <source>
        <dbReference type="Proteomes" id="UP000028924"/>
    </source>
</evidence>
<dbReference type="Proteomes" id="UP000028924">
    <property type="component" value="Unassembled WGS sequence"/>
</dbReference>
<proteinExistence type="predicted"/>
<evidence type="ECO:0000256" key="1">
    <source>
        <dbReference type="SAM" id="MobiDB-lite"/>
    </source>
</evidence>
<dbReference type="GeneID" id="23612154"/>
<keyword evidence="3" id="KW-1185">Reference proteome</keyword>
<organism evidence="2 3">
    <name type="scientific">Auxenochlorella protothecoides</name>
    <name type="common">Green microalga</name>
    <name type="synonym">Chlorella protothecoides</name>
    <dbReference type="NCBI Taxonomy" id="3075"/>
    <lineage>
        <taxon>Eukaryota</taxon>
        <taxon>Viridiplantae</taxon>
        <taxon>Chlorophyta</taxon>
        <taxon>core chlorophytes</taxon>
        <taxon>Trebouxiophyceae</taxon>
        <taxon>Chlorellales</taxon>
        <taxon>Chlorellaceae</taxon>
        <taxon>Auxenochlorella</taxon>
    </lineage>
</organism>
<evidence type="ECO:0000313" key="2">
    <source>
        <dbReference type="EMBL" id="KFM26831.1"/>
    </source>
</evidence>
<gene>
    <name evidence="2" type="ORF">F751_0763</name>
</gene>
<accession>A0A087SM77</accession>
<protein>
    <submittedName>
        <fullName evidence="2">Uncharacterized protein</fullName>
    </submittedName>
</protein>
<feature type="region of interest" description="Disordered" evidence="1">
    <location>
        <begin position="1"/>
        <end position="53"/>
    </location>
</feature>
<dbReference type="AlphaFoldDB" id="A0A087SM77"/>
<reference evidence="2 3" key="1">
    <citation type="journal article" date="2014" name="BMC Genomics">
        <title>Oil accumulation mechanisms of the oleaginous microalga Chlorella protothecoides revealed through its genome, transcriptomes, and proteomes.</title>
        <authorList>
            <person name="Gao C."/>
            <person name="Wang Y."/>
            <person name="Shen Y."/>
            <person name="Yan D."/>
            <person name="He X."/>
            <person name="Dai J."/>
            <person name="Wu Q."/>
        </authorList>
    </citation>
    <scope>NUCLEOTIDE SEQUENCE [LARGE SCALE GENOMIC DNA]</scope>
    <source>
        <strain evidence="2 3">0710</strain>
    </source>
</reference>
<sequence>MSVASEDPPTSGGPENTQRPTNQPRRGRMSPGPPQARTSAAPPARPCTSRAAA</sequence>